<dbReference type="InterPro" id="IPR016181">
    <property type="entry name" value="Acyl_CoA_acyltransferase"/>
</dbReference>
<dbReference type="AlphaFoldDB" id="A0A1M5DN13"/>
<proteinExistence type="predicted"/>
<dbReference type="PROSITE" id="PS51186">
    <property type="entry name" value="GNAT"/>
    <property type="match status" value="1"/>
</dbReference>
<name>A0A1M5DN13_STRHI</name>
<dbReference type="GO" id="GO:0016747">
    <property type="term" value="F:acyltransferase activity, transferring groups other than amino-acyl groups"/>
    <property type="evidence" value="ECO:0007669"/>
    <property type="project" value="InterPro"/>
</dbReference>
<dbReference type="InterPro" id="IPR000182">
    <property type="entry name" value="GNAT_dom"/>
</dbReference>
<dbReference type="RefSeq" id="WP_143174177.1">
    <property type="nucleotide sequence ID" value="NZ_FQVN01000004.1"/>
</dbReference>
<dbReference type="SUPFAM" id="SSF55729">
    <property type="entry name" value="Acyl-CoA N-acyltransferases (Nat)"/>
    <property type="match status" value="1"/>
</dbReference>
<dbReference type="Proteomes" id="UP000184501">
    <property type="component" value="Unassembled WGS sequence"/>
</dbReference>
<keyword evidence="1 4" id="KW-0808">Transferase</keyword>
<evidence type="ECO:0000256" key="1">
    <source>
        <dbReference type="ARBA" id="ARBA00022679"/>
    </source>
</evidence>
<feature type="domain" description="N-acetyltransferase" evidence="3">
    <location>
        <begin position="4"/>
        <end position="144"/>
    </location>
</feature>
<dbReference type="Pfam" id="PF13673">
    <property type="entry name" value="Acetyltransf_10"/>
    <property type="match status" value="1"/>
</dbReference>
<dbReference type="InterPro" id="IPR050832">
    <property type="entry name" value="Bact_Acetyltransf"/>
</dbReference>
<accession>A0A1M5DN13</accession>
<evidence type="ECO:0000313" key="4">
    <source>
        <dbReference type="EMBL" id="SHF68286.1"/>
    </source>
</evidence>
<dbReference type="STRING" id="2017.SAMN05444320_104528"/>
<evidence type="ECO:0000259" key="3">
    <source>
        <dbReference type="PROSITE" id="PS51186"/>
    </source>
</evidence>
<sequence>MREVRIRPATAGDAERLTALMLASSAYRGVYASILAGYRLTPEYVEGHPTFVAEAGGRVVGFYGLVVEPAELDLLFVSDDAQGLGVGRALVAHLLAEARRRGIASVRVVSHPQAEGFYRRMGARPVGVVPPSPPRVTWERPELVFDVPGTD</sequence>
<protein>
    <submittedName>
        <fullName evidence="4">Predicted N-acetyltransferase YhbS</fullName>
    </submittedName>
</protein>
<gene>
    <name evidence="4" type="ORF">SAMN05444320_104528</name>
</gene>
<dbReference type="OrthoDB" id="164032at2"/>
<dbReference type="CDD" id="cd04301">
    <property type="entry name" value="NAT_SF"/>
    <property type="match status" value="1"/>
</dbReference>
<evidence type="ECO:0000256" key="2">
    <source>
        <dbReference type="ARBA" id="ARBA00023315"/>
    </source>
</evidence>
<dbReference type="EMBL" id="FQVN01000004">
    <property type="protein sequence ID" value="SHF68286.1"/>
    <property type="molecule type" value="Genomic_DNA"/>
</dbReference>
<keyword evidence="5" id="KW-1185">Reference proteome</keyword>
<dbReference type="PANTHER" id="PTHR43877">
    <property type="entry name" value="AMINOALKYLPHOSPHONATE N-ACETYLTRANSFERASE-RELATED-RELATED"/>
    <property type="match status" value="1"/>
</dbReference>
<reference evidence="4 5" key="1">
    <citation type="submission" date="2016-11" db="EMBL/GenBank/DDBJ databases">
        <authorList>
            <person name="Jaros S."/>
            <person name="Januszkiewicz K."/>
            <person name="Wedrychowicz H."/>
        </authorList>
    </citation>
    <scope>NUCLEOTIDE SEQUENCE [LARGE SCALE GENOMIC DNA]</scope>
    <source>
        <strain evidence="4 5">DSM 44523</strain>
    </source>
</reference>
<evidence type="ECO:0000313" key="5">
    <source>
        <dbReference type="Proteomes" id="UP000184501"/>
    </source>
</evidence>
<dbReference type="Gene3D" id="3.40.630.30">
    <property type="match status" value="1"/>
</dbReference>
<keyword evidence="2" id="KW-0012">Acyltransferase</keyword>
<organism evidence="4 5">
    <name type="scientific">Streptoalloteichus hindustanus</name>
    <dbReference type="NCBI Taxonomy" id="2017"/>
    <lineage>
        <taxon>Bacteria</taxon>
        <taxon>Bacillati</taxon>
        <taxon>Actinomycetota</taxon>
        <taxon>Actinomycetes</taxon>
        <taxon>Pseudonocardiales</taxon>
        <taxon>Pseudonocardiaceae</taxon>
        <taxon>Streptoalloteichus</taxon>
    </lineage>
</organism>